<protein>
    <recommendedName>
        <fullName evidence="5">PEP-CTERM sorting domain-containing protein</fullName>
    </recommendedName>
</protein>
<evidence type="ECO:0000313" key="3">
    <source>
        <dbReference type="EMBL" id="MDR9897279.1"/>
    </source>
</evidence>
<dbReference type="Proteomes" id="UP000667802">
    <property type="component" value="Unassembled WGS sequence"/>
</dbReference>
<feature type="signal peptide" evidence="2">
    <location>
        <begin position="1"/>
        <end position="28"/>
    </location>
</feature>
<sequence>MKRFAKRFLLLVSPLLATSALLTSPSQAATFSSSQGALDLFDFTENFSTTESQNLGNVSAVANGGIVNAQNIKAVANITPNPLEVFTSATSVANGDSKDYFGTADATAKIIGNFNVDPGKVFSFNFASALDLETQIDNPPAENASASGKLSFFLLDTTNVPQNNLQNFLADLLSSPSNSIPNNALDFFSLSGNLNTQGGGDFITSQKSQNVTFTTEDKDFSFGGTQEFATDFIEGSLQRSFDRKANLTLVAVRSTQSRVVAPEPSLNFALVLFIGSLVFAAKHRRRGHIKVGGELLEESYGHKIIE</sequence>
<reference evidence="4" key="1">
    <citation type="journal article" date="2021" name="Science">
        <title>Hunting the eagle killer: A cyanobacterial neurotoxin causes vacuolar myelinopathy.</title>
        <authorList>
            <person name="Breinlinger S."/>
            <person name="Phillips T.J."/>
            <person name="Haram B.N."/>
            <person name="Mares J."/>
            <person name="Martinez Yerena J.A."/>
            <person name="Hrouzek P."/>
            <person name="Sobotka R."/>
            <person name="Henderson W.M."/>
            <person name="Schmieder P."/>
            <person name="Williams S.M."/>
            <person name="Lauderdale J.D."/>
            <person name="Wilde H.D."/>
            <person name="Gerrin W."/>
            <person name="Kust A."/>
            <person name="Washington J.W."/>
            <person name="Wagner C."/>
            <person name="Geier B."/>
            <person name="Liebeke M."/>
            <person name="Enke H."/>
            <person name="Niedermeyer T.H.J."/>
            <person name="Wilde S.B."/>
        </authorList>
    </citation>
    <scope>NUCLEOTIDE SEQUENCE [LARGE SCALE GENOMIC DNA]</scope>
    <source>
        <strain evidence="4">Thurmond2011</strain>
    </source>
</reference>
<evidence type="ECO:0000313" key="4">
    <source>
        <dbReference type="Proteomes" id="UP000667802"/>
    </source>
</evidence>
<accession>A0AAP5IBM5</accession>
<keyword evidence="4" id="KW-1185">Reference proteome</keyword>
<organism evidence="3 4">
    <name type="scientific">Aetokthonos hydrillicola Thurmond2011</name>
    <dbReference type="NCBI Taxonomy" id="2712845"/>
    <lineage>
        <taxon>Bacteria</taxon>
        <taxon>Bacillati</taxon>
        <taxon>Cyanobacteriota</taxon>
        <taxon>Cyanophyceae</taxon>
        <taxon>Nostocales</taxon>
        <taxon>Hapalosiphonaceae</taxon>
        <taxon>Aetokthonos</taxon>
    </lineage>
</organism>
<dbReference type="EMBL" id="JAALHA020000011">
    <property type="protein sequence ID" value="MDR9897279.1"/>
    <property type="molecule type" value="Genomic_DNA"/>
</dbReference>
<evidence type="ECO:0000256" key="1">
    <source>
        <dbReference type="SAM" id="Phobius"/>
    </source>
</evidence>
<name>A0AAP5IBM5_9CYAN</name>
<keyword evidence="1" id="KW-0812">Transmembrane</keyword>
<keyword evidence="1" id="KW-1133">Transmembrane helix</keyword>
<evidence type="ECO:0008006" key="5">
    <source>
        <dbReference type="Google" id="ProtNLM"/>
    </source>
</evidence>
<comment type="caution">
    <text evidence="3">The sequence shown here is derived from an EMBL/GenBank/DDBJ whole genome shotgun (WGS) entry which is preliminary data.</text>
</comment>
<gene>
    <name evidence="3" type="ORF">G7B40_022320</name>
</gene>
<proteinExistence type="predicted"/>
<evidence type="ECO:0000256" key="2">
    <source>
        <dbReference type="SAM" id="SignalP"/>
    </source>
</evidence>
<feature type="transmembrane region" description="Helical" evidence="1">
    <location>
        <begin position="264"/>
        <end position="281"/>
    </location>
</feature>
<keyword evidence="2" id="KW-0732">Signal</keyword>
<feature type="chain" id="PRO_5042910826" description="PEP-CTERM sorting domain-containing protein" evidence="2">
    <location>
        <begin position="29"/>
        <end position="306"/>
    </location>
</feature>
<dbReference type="AlphaFoldDB" id="A0AAP5IBM5"/>
<dbReference type="RefSeq" id="WP_208350887.1">
    <property type="nucleotide sequence ID" value="NZ_JAALHA020000011.1"/>
</dbReference>
<keyword evidence="1" id="KW-0472">Membrane</keyword>